<name>A0A1I0ARC6_9GAMM</name>
<dbReference type="PANTHER" id="PTHR48078">
    <property type="entry name" value="THREONINE DEHYDRATASE, MITOCHONDRIAL-RELATED"/>
    <property type="match status" value="1"/>
</dbReference>
<dbReference type="CDD" id="cd01562">
    <property type="entry name" value="Thr-dehyd"/>
    <property type="match status" value="1"/>
</dbReference>
<evidence type="ECO:0000256" key="3">
    <source>
        <dbReference type="ARBA" id="ARBA00022898"/>
    </source>
</evidence>
<dbReference type="Pfam" id="PF00291">
    <property type="entry name" value="PALP"/>
    <property type="match status" value="1"/>
</dbReference>
<reference evidence="7" key="1">
    <citation type="submission" date="2016-10" db="EMBL/GenBank/DDBJ databases">
        <authorList>
            <person name="Varghese N."/>
            <person name="Submissions S."/>
        </authorList>
    </citation>
    <scope>NUCLEOTIDE SEQUENCE [LARGE SCALE GENOMIC DNA]</scope>
    <source>
        <strain evidence="7">CGMCC 1.6489</strain>
    </source>
</reference>
<dbReference type="GO" id="GO:0004794">
    <property type="term" value="F:threonine deaminase activity"/>
    <property type="evidence" value="ECO:0007669"/>
    <property type="project" value="TreeGrafter"/>
</dbReference>
<dbReference type="GO" id="GO:0003941">
    <property type="term" value="F:L-serine ammonia-lyase activity"/>
    <property type="evidence" value="ECO:0007669"/>
    <property type="project" value="TreeGrafter"/>
</dbReference>
<dbReference type="InterPro" id="IPR001926">
    <property type="entry name" value="TrpB-like_PALP"/>
</dbReference>
<proteinExistence type="inferred from homology"/>
<dbReference type="GO" id="GO:0006565">
    <property type="term" value="P:L-serine catabolic process"/>
    <property type="evidence" value="ECO:0007669"/>
    <property type="project" value="TreeGrafter"/>
</dbReference>
<sequence length="324" mass="34275">MEPAELPDFDTIRQAAERLRGRVTRTPVWHSEDLDQATGQRVHLKCENLQRTGSFKPRGALNWVLTASGSELAGGLVTVSAGNHAIALAWAAATTKTPLTVVMPEGSSELKIRRTRALGAEVIVHGRIQQAVELCHELVATRGLTLVHPYNDLRVMAGQGTVGLELLNQCPDMRRIVCPVGGGGLVSGLGLAVKACRPDVEIVGVEPVGAATMGHAWQCNDPAASLDNVSTWASSLAPAVVGEYTWQASRQVVDRMVTVSEAAIREATRLLLTEARLFVEPGAAVGLAALLERAVEPAPQGGDILVITGGNLDLDQVSQCEAIA</sequence>
<dbReference type="FunFam" id="3.40.50.1100:FF:000005">
    <property type="entry name" value="Threonine dehydratase catabolic"/>
    <property type="match status" value="1"/>
</dbReference>
<protein>
    <submittedName>
        <fullName evidence="6">Threonine dehydratase</fullName>
    </submittedName>
</protein>
<dbReference type="EMBL" id="FOHZ01000003">
    <property type="protein sequence ID" value="SES96292.1"/>
    <property type="molecule type" value="Genomic_DNA"/>
</dbReference>
<keyword evidence="4" id="KW-0456">Lyase</keyword>
<organism evidence="6 7">
    <name type="scientific">Marinobacter segnicrescens</name>
    <dbReference type="NCBI Taxonomy" id="430453"/>
    <lineage>
        <taxon>Bacteria</taxon>
        <taxon>Pseudomonadati</taxon>
        <taxon>Pseudomonadota</taxon>
        <taxon>Gammaproteobacteria</taxon>
        <taxon>Pseudomonadales</taxon>
        <taxon>Marinobacteraceae</taxon>
        <taxon>Marinobacter</taxon>
    </lineage>
</organism>
<comment type="cofactor">
    <cofactor evidence="1">
        <name>pyridoxal 5'-phosphate</name>
        <dbReference type="ChEBI" id="CHEBI:597326"/>
    </cofactor>
</comment>
<evidence type="ECO:0000256" key="4">
    <source>
        <dbReference type="ARBA" id="ARBA00023239"/>
    </source>
</evidence>
<dbReference type="RefSeq" id="WP_091849041.1">
    <property type="nucleotide sequence ID" value="NZ_FOHZ01000003.1"/>
</dbReference>
<evidence type="ECO:0000313" key="6">
    <source>
        <dbReference type="EMBL" id="SES96292.1"/>
    </source>
</evidence>
<evidence type="ECO:0000256" key="1">
    <source>
        <dbReference type="ARBA" id="ARBA00001933"/>
    </source>
</evidence>
<dbReference type="STRING" id="430453.SAMN04487962_10357"/>
<dbReference type="Gene3D" id="3.40.50.1100">
    <property type="match status" value="2"/>
</dbReference>
<comment type="similarity">
    <text evidence="2">Belongs to the serine/threonine dehydratase family.</text>
</comment>
<dbReference type="OrthoDB" id="9811476at2"/>
<dbReference type="GO" id="GO:0006567">
    <property type="term" value="P:L-threonine catabolic process"/>
    <property type="evidence" value="ECO:0007669"/>
    <property type="project" value="TreeGrafter"/>
</dbReference>
<dbReference type="GO" id="GO:0009097">
    <property type="term" value="P:isoleucine biosynthetic process"/>
    <property type="evidence" value="ECO:0007669"/>
    <property type="project" value="TreeGrafter"/>
</dbReference>
<dbReference type="InterPro" id="IPR036052">
    <property type="entry name" value="TrpB-like_PALP_sf"/>
</dbReference>
<gene>
    <name evidence="6" type="ORF">SAMN04487962_10357</name>
</gene>
<evidence type="ECO:0000256" key="2">
    <source>
        <dbReference type="ARBA" id="ARBA00010869"/>
    </source>
</evidence>
<dbReference type="InterPro" id="IPR050147">
    <property type="entry name" value="Ser/Thr_Dehydratase"/>
</dbReference>
<evidence type="ECO:0000259" key="5">
    <source>
        <dbReference type="Pfam" id="PF00291"/>
    </source>
</evidence>
<dbReference type="SUPFAM" id="SSF53686">
    <property type="entry name" value="Tryptophan synthase beta subunit-like PLP-dependent enzymes"/>
    <property type="match status" value="1"/>
</dbReference>
<feature type="domain" description="Tryptophan synthase beta chain-like PALP" evidence="5">
    <location>
        <begin position="22"/>
        <end position="307"/>
    </location>
</feature>
<keyword evidence="3" id="KW-0663">Pyridoxal phosphate</keyword>
<dbReference type="Proteomes" id="UP000198762">
    <property type="component" value="Unassembled WGS sequence"/>
</dbReference>
<accession>A0A1I0ARC6</accession>
<dbReference type="PANTHER" id="PTHR48078:SF6">
    <property type="entry name" value="L-THREONINE DEHYDRATASE CATABOLIC TDCB"/>
    <property type="match status" value="1"/>
</dbReference>
<evidence type="ECO:0000313" key="7">
    <source>
        <dbReference type="Proteomes" id="UP000198762"/>
    </source>
</evidence>
<keyword evidence="7" id="KW-1185">Reference proteome</keyword>
<dbReference type="AlphaFoldDB" id="A0A1I0ARC6"/>